<reference evidence="1" key="2">
    <citation type="submission" date="2021-01" db="EMBL/GenBank/DDBJ databases">
        <authorList>
            <person name="Le Roy T."/>
            <person name="Van der Smissen P."/>
            <person name="Delzenne N."/>
            <person name="Muccioli G."/>
            <person name="Collet J.F."/>
            <person name="Cani P.D."/>
        </authorList>
    </citation>
    <scope>NUCLEOTIDE SEQUENCE</scope>
    <source>
        <strain evidence="1">J115</strain>
    </source>
</reference>
<sequence>MGAIIALPAGEENTRAMLTNVKFLWILKLCSMHLLKILSKAAIMRNTNLVMRKRLGCDVSTGGNGTTE</sequence>
<organism evidence="1">
    <name type="scientific">Dysosmobacter welbionis</name>
    <dbReference type="NCBI Taxonomy" id="2093857"/>
    <lineage>
        <taxon>Bacteria</taxon>
        <taxon>Bacillati</taxon>
        <taxon>Bacillota</taxon>
        <taxon>Clostridia</taxon>
        <taxon>Eubacteriales</taxon>
        <taxon>Oscillospiraceae</taxon>
        <taxon>Dysosmobacter</taxon>
    </lineage>
</organism>
<name>A0A7T7D8N9_9FIRM</name>
<evidence type="ECO:0000313" key="1">
    <source>
        <dbReference type="EMBL" id="QQL05809.1"/>
    </source>
</evidence>
<proteinExistence type="predicted"/>
<dbReference type="EMBL" id="CP034413">
    <property type="protein sequence ID" value="QQL05809.1"/>
    <property type="molecule type" value="Genomic_DNA"/>
</dbReference>
<reference evidence="1" key="1">
    <citation type="journal article" date="2020" name="Int. J. Syst. Evol. Microbiol.">
        <title>Dysosmobacter welbionis gen. nov., sp. nov., isolated from human faeces and emended description of the genus Oscillibacter.</title>
        <authorList>
            <person name="Le Roy T."/>
            <person name="Van der Smissen P."/>
            <person name="Paquot A."/>
            <person name="Delzenne N."/>
            <person name="Muccioli G.G."/>
            <person name="Collet J.F."/>
            <person name="Cani P.D."/>
        </authorList>
    </citation>
    <scope>NUCLEOTIDE SEQUENCE</scope>
    <source>
        <strain evidence="1">J115</strain>
    </source>
</reference>
<dbReference type="AlphaFoldDB" id="A0A7T7D8N9"/>
<gene>
    <name evidence="1" type="ORF">EIO64_18600</name>
</gene>
<protein>
    <submittedName>
        <fullName evidence="1">Uncharacterized protein</fullName>
    </submittedName>
</protein>
<accession>A0A7T7D8N9</accession>